<dbReference type="GO" id="GO:0003677">
    <property type="term" value="F:DNA binding"/>
    <property type="evidence" value="ECO:0007669"/>
    <property type="project" value="UniProtKB-KW"/>
</dbReference>
<evidence type="ECO:0000256" key="3">
    <source>
        <dbReference type="ARBA" id="ARBA00023163"/>
    </source>
</evidence>
<proteinExistence type="predicted"/>
<dbReference type="InterPro" id="IPR036390">
    <property type="entry name" value="WH_DNA-bd_sf"/>
</dbReference>
<protein>
    <recommendedName>
        <fullName evidence="4">HTH arsR-type domain-containing protein</fullName>
    </recommendedName>
</protein>
<dbReference type="Pfam" id="PF12840">
    <property type="entry name" value="HTH_20"/>
    <property type="match status" value="1"/>
</dbReference>
<keyword evidence="6" id="KW-1185">Reference proteome</keyword>
<dbReference type="PANTHER" id="PTHR43132:SF6">
    <property type="entry name" value="HTH-TYPE TRANSCRIPTIONAL REPRESSOR CZRA"/>
    <property type="match status" value="1"/>
</dbReference>
<dbReference type="CDD" id="cd00090">
    <property type="entry name" value="HTH_ARSR"/>
    <property type="match status" value="1"/>
</dbReference>
<gene>
    <name evidence="5" type="ORF">BU204_13180</name>
</gene>
<reference evidence="5 6" key="1">
    <citation type="submission" date="2016-12" db="EMBL/GenBank/DDBJ databases">
        <title>The draft genome sequence of Actinophytocola sp. 11-183.</title>
        <authorList>
            <person name="Wang W."/>
            <person name="Yuan L."/>
        </authorList>
    </citation>
    <scope>NUCLEOTIDE SEQUENCE [LARGE SCALE GENOMIC DNA]</scope>
    <source>
        <strain evidence="5 6">11-183</strain>
    </source>
</reference>
<dbReference type="EMBL" id="MSIE01000021">
    <property type="protein sequence ID" value="OLF17047.1"/>
    <property type="molecule type" value="Genomic_DNA"/>
</dbReference>
<dbReference type="SUPFAM" id="SSF46785">
    <property type="entry name" value="Winged helix' DNA-binding domain"/>
    <property type="match status" value="1"/>
</dbReference>
<dbReference type="Proteomes" id="UP000185596">
    <property type="component" value="Unassembled WGS sequence"/>
</dbReference>
<dbReference type="AlphaFoldDB" id="A0A1Q8CRT3"/>
<dbReference type="PANTHER" id="PTHR43132">
    <property type="entry name" value="ARSENICAL RESISTANCE OPERON REPRESSOR ARSR-RELATED"/>
    <property type="match status" value="1"/>
</dbReference>
<dbReference type="InterPro" id="IPR045981">
    <property type="entry name" value="DUF5937"/>
</dbReference>
<evidence type="ECO:0000259" key="4">
    <source>
        <dbReference type="SMART" id="SM00418"/>
    </source>
</evidence>
<feature type="domain" description="HTH arsR-type" evidence="4">
    <location>
        <begin position="243"/>
        <end position="314"/>
    </location>
</feature>
<evidence type="ECO:0000313" key="5">
    <source>
        <dbReference type="EMBL" id="OLF17047.1"/>
    </source>
</evidence>
<dbReference type="InterPro" id="IPR001845">
    <property type="entry name" value="HTH_ArsR_DNA-bd_dom"/>
</dbReference>
<keyword evidence="3" id="KW-0804">Transcription</keyword>
<dbReference type="RefSeq" id="WP_075125938.1">
    <property type="nucleotide sequence ID" value="NZ_MSIE01000021.1"/>
</dbReference>
<dbReference type="GO" id="GO:0003700">
    <property type="term" value="F:DNA-binding transcription factor activity"/>
    <property type="evidence" value="ECO:0007669"/>
    <property type="project" value="InterPro"/>
</dbReference>
<accession>A0A1Q8CRT3</accession>
<dbReference type="InterPro" id="IPR011991">
    <property type="entry name" value="ArsR-like_HTH"/>
</dbReference>
<sequence>MAVVFRFTSSHDVLSCRWAVSPLRETLAAVRVLARPHRQGYHLPWLRSVSSTLERVDLTVLPRLLGRQYTPDFLCPPPNGPRPTFEEEVARVRSADPDRVAAELARSPAAGLGLPSDPAECRDLLADAVENVWRGLLAPWWPRISEVLENDIAHWTRVLAAQGLGAVLADLHPRVRWNRDAVTVALPVDADREIDATGLLLMPSVFEWPDVGVAVDPPWAPTIDYPARGIAALWQSAATPSDALGRLVGRRRALLLSALVEPTSTTGLARRCAVPVSTVSEQLRILRDAGLVHTHRAGRFLRHERTPLGTSLVNGT</sequence>
<dbReference type="OrthoDB" id="3460651at2"/>
<name>A0A1Q8CRT3_9PSEU</name>
<evidence type="ECO:0000313" key="6">
    <source>
        <dbReference type="Proteomes" id="UP000185596"/>
    </source>
</evidence>
<dbReference type="InterPro" id="IPR036388">
    <property type="entry name" value="WH-like_DNA-bd_sf"/>
</dbReference>
<organism evidence="5 6">
    <name type="scientific">Actinophytocola xanthii</name>
    <dbReference type="NCBI Taxonomy" id="1912961"/>
    <lineage>
        <taxon>Bacteria</taxon>
        <taxon>Bacillati</taxon>
        <taxon>Actinomycetota</taxon>
        <taxon>Actinomycetes</taxon>
        <taxon>Pseudonocardiales</taxon>
        <taxon>Pseudonocardiaceae</taxon>
    </lineage>
</organism>
<keyword evidence="2" id="KW-0238">DNA-binding</keyword>
<dbReference type="InterPro" id="IPR051011">
    <property type="entry name" value="Metal_resp_trans_reg"/>
</dbReference>
<dbReference type="Pfam" id="PF19361">
    <property type="entry name" value="DUF5937"/>
    <property type="match status" value="1"/>
</dbReference>
<dbReference type="SMART" id="SM00418">
    <property type="entry name" value="HTH_ARSR"/>
    <property type="match status" value="1"/>
</dbReference>
<comment type="caution">
    <text evidence="5">The sequence shown here is derived from an EMBL/GenBank/DDBJ whole genome shotgun (WGS) entry which is preliminary data.</text>
</comment>
<evidence type="ECO:0000256" key="2">
    <source>
        <dbReference type="ARBA" id="ARBA00023125"/>
    </source>
</evidence>
<keyword evidence="1" id="KW-0805">Transcription regulation</keyword>
<dbReference type="STRING" id="1912961.BU204_13180"/>
<dbReference type="Gene3D" id="1.10.10.10">
    <property type="entry name" value="Winged helix-like DNA-binding domain superfamily/Winged helix DNA-binding domain"/>
    <property type="match status" value="1"/>
</dbReference>
<evidence type="ECO:0000256" key="1">
    <source>
        <dbReference type="ARBA" id="ARBA00023015"/>
    </source>
</evidence>